<accession>A0A8J5CH50</accession>
<proteinExistence type="predicted"/>
<keyword evidence="2" id="KW-1185">Reference proteome</keyword>
<reference evidence="1" key="1">
    <citation type="submission" date="2020-07" db="EMBL/GenBank/DDBJ databases">
        <title>The High-quality genome of the commercially important snow crab, Chionoecetes opilio.</title>
        <authorList>
            <person name="Jeong J.-H."/>
            <person name="Ryu S."/>
        </authorList>
    </citation>
    <scope>NUCLEOTIDE SEQUENCE</scope>
    <source>
        <strain evidence="1">MADBK_172401_WGS</strain>
        <tissue evidence="1">Digestive gland</tissue>
    </source>
</reference>
<dbReference type="Proteomes" id="UP000770661">
    <property type="component" value="Unassembled WGS sequence"/>
</dbReference>
<dbReference type="EMBL" id="JACEEZ010022014">
    <property type="protein sequence ID" value="KAG0712876.1"/>
    <property type="molecule type" value="Genomic_DNA"/>
</dbReference>
<organism evidence="1 2">
    <name type="scientific">Chionoecetes opilio</name>
    <name type="common">Atlantic snow crab</name>
    <name type="synonym">Cancer opilio</name>
    <dbReference type="NCBI Taxonomy" id="41210"/>
    <lineage>
        <taxon>Eukaryota</taxon>
        <taxon>Metazoa</taxon>
        <taxon>Ecdysozoa</taxon>
        <taxon>Arthropoda</taxon>
        <taxon>Crustacea</taxon>
        <taxon>Multicrustacea</taxon>
        <taxon>Malacostraca</taxon>
        <taxon>Eumalacostraca</taxon>
        <taxon>Eucarida</taxon>
        <taxon>Decapoda</taxon>
        <taxon>Pleocyemata</taxon>
        <taxon>Brachyura</taxon>
        <taxon>Eubrachyura</taxon>
        <taxon>Majoidea</taxon>
        <taxon>Majidae</taxon>
        <taxon>Chionoecetes</taxon>
    </lineage>
</organism>
<gene>
    <name evidence="1" type="ORF">GWK47_017431</name>
</gene>
<sequence>MLGVWWGVGGLLLPLQPNKSRPTITATQSVGNSALPDAELVVRVLRAPPPPPPSLPEDTYTMAKIVECVPNFSEGRDKAHRSEDKRSADVQRFISPLVQSCCFILASREAARGPLAVREVCHDSFCHTLCPLCLFCRPYVRLNPSLEQSDARYKLLDWAF</sequence>
<protein>
    <submittedName>
        <fullName evidence="1">Uncharacterized protein</fullName>
    </submittedName>
</protein>
<evidence type="ECO:0000313" key="2">
    <source>
        <dbReference type="Proteomes" id="UP000770661"/>
    </source>
</evidence>
<dbReference type="AlphaFoldDB" id="A0A8J5CH50"/>
<comment type="caution">
    <text evidence="1">The sequence shown here is derived from an EMBL/GenBank/DDBJ whole genome shotgun (WGS) entry which is preliminary data.</text>
</comment>
<evidence type="ECO:0000313" key="1">
    <source>
        <dbReference type="EMBL" id="KAG0712876.1"/>
    </source>
</evidence>
<name>A0A8J5CH50_CHIOP</name>